<reference evidence="4 5" key="1">
    <citation type="submission" date="2013-02" db="EMBL/GenBank/DDBJ databases">
        <title>The complete genome sequence of Corynebacterium callunae DSM 20147.</title>
        <authorList>
            <person name="Ruckert C."/>
            <person name="Albersmeier A."/>
            <person name="Kalinowski J."/>
        </authorList>
    </citation>
    <scope>NUCLEOTIDE SEQUENCE [LARGE SCALE GENOMIC DNA]</scope>
    <source>
        <strain evidence="4 5">DSM 20147</strain>
        <plasmid evidence="4 5">pCC2</plasmid>
    </source>
</reference>
<dbReference type="Gene3D" id="3.40.50.150">
    <property type="entry name" value="Vaccinia Virus protein VP39"/>
    <property type="match status" value="1"/>
</dbReference>
<dbReference type="eggNOG" id="COG4646">
    <property type="taxonomic scope" value="Bacteria"/>
</dbReference>
<dbReference type="eggNOG" id="COG0827">
    <property type="taxonomic scope" value="Bacteria"/>
</dbReference>
<name>M1UHZ6_9CORY</name>
<dbReference type="EMBL" id="CP004356">
    <property type="protein sequence ID" value="AGG68070.1"/>
    <property type="molecule type" value="Genomic_DNA"/>
</dbReference>
<dbReference type="InterPro" id="IPR029063">
    <property type="entry name" value="SAM-dependent_MTases_sf"/>
</dbReference>
<evidence type="ECO:0000256" key="2">
    <source>
        <dbReference type="SAM" id="MobiDB-lite"/>
    </source>
</evidence>
<organism evidence="4 5">
    <name type="scientific">Corynebacterium callunae DSM 20147</name>
    <dbReference type="NCBI Taxonomy" id="1121353"/>
    <lineage>
        <taxon>Bacteria</taxon>
        <taxon>Bacillati</taxon>
        <taxon>Actinomycetota</taxon>
        <taxon>Actinomycetes</taxon>
        <taxon>Mycobacteriales</taxon>
        <taxon>Corynebacteriaceae</taxon>
        <taxon>Corynebacterium</taxon>
    </lineage>
</organism>
<feature type="coiled-coil region" evidence="1">
    <location>
        <begin position="1618"/>
        <end position="1670"/>
    </location>
</feature>
<dbReference type="RefSeq" id="WP_015453131.1">
    <property type="nucleotide sequence ID" value="NC_020553.1"/>
</dbReference>
<keyword evidence="1" id="KW-0175">Coiled coil</keyword>
<gene>
    <name evidence="4" type="ORF">H924_13405</name>
</gene>
<feature type="region of interest" description="Disordered" evidence="2">
    <location>
        <begin position="1756"/>
        <end position="1796"/>
    </location>
</feature>
<keyword evidence="5" id="KW-1185">Reference proteome</keyword>
<dbReference type="PANTHER" id="PTHR41313:SF1">
    <property type="entry name" value="DNA METHYLASE ADENINE-SPECIFIC DOMAIN-CONTAINING PROTEIN"/>
    <property type="match status" value="1"/>
</dbReference>
<proteinExistence type="predicted"/>
<dbReference type="PANTHER" id="PTHR41313">
    <property type="entry name" value="ADENINE-SPECIFIC METHYLTRANSFERASE"/>
    <property type="match status" value="1"/>
</dbReference>
<dbReference type="Proteomes" id="UP000011760">
    <property type="component" value="Plasmid pCC2"/>
</dbReference>
<dbReference type="PROSITE" id="PS51194">
    <property type="entry name" value="HELICASE_CTER"/>
    <property type="match status" value="1"/>
</dbReference>
<evidence type="ECO:0000313" key="5">
    <source>
        <dbReference type="Proteomes" id="UP000011760"/>
    </source>
</evidence>
<dbReference type="HOGENOM" id="CLU_000181_8_6_11"/>
<dbReference type="KEGG" id="ccn:H924_13405"/>
<evidence type="ECO:0000259" key="3">
    <source>
        <dbReference type="PROSITE" id="PS51194"/>
    </source>
</evidence>
<dbReference type="InterPro" id="IPR027417">
    <property type="entry name" value="P-loop_NTPase"/>
</dbReference>
<dbReference type="SMART" id="SM00487">
    <property type="entry name" value="DEXDc"/>
    <property type="match status" value="1"/>
</dbReference>
<dbReference type="InterPro" id="IPR014001">
    <property type="entry name" value="Helicase_ATP-bd"/>
</dbReference>
<geneLocation type="plasmid" evidence="4 5">
    <name>pCC2</name>
</geneLocation>
<accession>M1UHZ6</accession>
<evidence type="ECO:0000313" key="4">
    <source>
        <dbReference type="EMBL" id="AGG68070.1"/>
    </source>
</evidence>
<dbReference type="SUPFAM" id="SSF52540">
    <property type="entry name" value="P-loop containing nucleoside triphosphate hydrolases"/>
    <property type="match status" value="2"/>
</dbReference>
<keyword evidence="4" id="KW-0614">Plasmid</keyword>
<protein>
    <recommendedName>
        <fullName evidence="3">Helicase C-terminal domain-containing protein</fullName>
    </recommendedName>
</protein>
<feature type="compositionally biased region" description="Basic and acidic residues" evidence="2">
    <location>
        <begin position="1787"/>
        <end position="1796"/>
    </location>
</feature>
<sequence>MAEVFDSRSDTFATERDRLRDLLSSDEYAAARRTITTAFFTNDDITTAMWGVLEDAGLSAGTVLEPGCGKGDFIRHTPANNHTVGVELDPTTARIASLLHPSAQIRAESFTDTSIADDTFTAAIGNVPFGQSVPWDKVHNTQGLSLHNYMISKSIDLTKPGGYVAVVTSTFTADSTGKNGFGPREALTDRADFITGVRLPSGKNGAFADYAGTEAGTDILIFRVRDQGQQPTERTDRFLETTSITIDDKDIVINGFFADHPDHILGRAHITSARFGQQLRVDRDDSQPLGELIRQRLSTDIIEAKNAGYGLTADTNVAEAVNVSGLVDTAAAESHGVLGTVRYEHTDDGLRFEQLRTDSEQGTQWVEVAPAKKYAQEWADIIDLRDTTTALFTACRDNATDDIAALRARLNEQYDAYIETYGALNRGELKKPRVPSAAQIEKKFAQLETAWRKDNAVFDRPFEGDLPSTVKDDLLDQARQPQGSVQTIRRHLAGALAEDPFLTPLRSIEDYNEDTQVATKGPLFSRNPIRTVVDPDTAESVSDAVTLIHHSDQAITLESLTQLLPDHSEEDVERELNEQQLAFRDPAQPDLWIPAPTYLSGAVRTKLRQAQQAREHDNRFSVNERALQQVQPAPITEGITMNIGATWIPEDIYVDFIADTLHIPEHKRYGIKVAHAADSWHVTVPKWWTGQDEANLKHGVAAANADGQYNFKTTDNRLKNLSHCGVAHRGYSSVVYTGAQAITDAMNSQAPRLNYSQEAREKLGLPGKTSAINAEATRFAGRKATEIAELFPAWAVQDPERLTKLIDAYNDRFNNVIAPVYDGSERPFHGLAAGRTPYSYQRNAVERMVNEEGVLLNHVVGAGKTGSMVMGAMELRRLGLANKPALVVPNHLVDQIAREANQWYPGARVLSGASAQGGGVDKRRMFVSQAATGDWDMVVIPESVFKLMPVSPEIEAEYLSRRIDDLREDLENLRTADGDFKNSIKDIEKVIGRYEHDLAEKTAHIGKDTGLTFDMTGLDYLIVDEAHGYKNLQRSSPAPELSHPGSQKAMDMDMKLEWLRTQKRPGSPVVTFATGTPITNSISEMWVMQHYLRPDLMDEAHVSGVNAWGNNFTQSVTDLDFSAGGQIRERQRIAKYVNVGELARMSAPFMDFVGRDDITAKLPQLDNGKPTVVEFDPGMEVKDFNRDLMWREGKLKTVDPRVDGPLKIIGDGRKATLDPRMAGLDFDPTVGRIKAVTDTVISEWKDNRDNTYVDLRGEPSPNPGGLQIIFCDRGVPSSDPEKFTMYDAIRDELVEKGMDRDRIRFIHEWDHDKLQLFDDCNNGKVDVVIGNTEKLSTGANIQSRAVALHHVDVPWRPADLQQREGRIIRQGNQNDDVRIYNYIAAGTSDGFAWTTVERKAQFIEQLYRANHDLRDMEPLEGQGGEAFAYNKSIATGNMDFVHEMRLNNQVEELESKKTEHESLRKSNEFALQTAKRDVVSLGQRLPKLESFSDAATAWQEAESDQCTWVFGGREFTDRKEATTAMVNQLALVAREHRYDREPTPIGEIGGVPISASFSHEWSSLFISSPAGNHPDPIPENLVRDDLVRRADQEEKLGSTRSGFLTRCESSVGGVLRRIERTREDIVAARETIDRLENSPDAGVFPDQVRLDEAKQELHEVRERLAAFNSSEAEVTARTEHLMRLSDKGRSPGFSLELNPTGFMVEEGMVCHPNSKPILRIDRSNVDDQALLWGDGDPLSMFSEVESSGDIELAPLIGGQSSTVSGPQHFPDGYQPAVSSPDQSQQWQRDRDSGQEL</sequence>
<feature type="domain" description="Helicase C-terminal" evidence="3">
    <location>
        <begin position="1247"/>
        <end position="1422"/>
    </location>
</feature>
<dbReference type="Gene3D" id="3.40.50.300">
    <property type="entry name" value="P-loop containing nucleotide triphosphate hydrolases"/>
    <property type="match status" value="2"/>
</dbReference>
<dbReference type="eggNOG" id="COG0553">
    <property type="taxonomic scope" value="Bacteria"/>
</dbReference>
<dbReference type="SUPFAM" id="SSF53335">
    <property type="entry name" value="S-adenosyl-L-methionine-dependent methyltransferases"/>
    <property type="match status" value="1"/>
</dbReference>
<dbReference type="InterPro" id="IPR001650">
    <property type="entry name" value="Helicase_C-like"/>
</dbReference>
<dbReference type="InterPro" id="IPR052933">
    <property type="entry name" value="DNA_Protect_Modify"/>
</dbReference>
<evidence type="ECO:0000256" key="1">
    <source>
        <dbReference type="SAM" id="Coils"/>
    </source>
</evidence>
<dbReference type="PATRIC" id="fig|1121353.3.peg.2704"/>